<dbReference type="CTD" id="20199227"/>
<evidence type="ECO:0000256" key="5">
    <source>
        <dbReference type="ARBA" id="ARBA00023065"/>
    </source>
</evidence>
<evidence type="ECO:0000256" key="1">
    <source>
        <dbReference type="ARBA" id="ARBA00004141"/>
    </source>
</evidence>
<dbReference type="eggNOG" id="KOG1418">
    <property type="taxonomic scope" value="Eukaryota"/>
</dbReference>
<dbReference type="GO" id="GO:0015271">
    <property type="term" value="F:outward rectifier potassium channel activity"/>
    <property type="evidence" value="ECO:0000318"/>
    <property type="project" value="GO_Central"/>
</dbReference>
<dbReference type="GO" id="GO:0022841">
    <property type="term" value="F:potassium ion leak channel activity"/>
    <property type="evidence" value="ECO:0000318"/>
    <property type="project" value="GO_Central"/>
</dbReference>
<keyword evidence="4 9" id="KW-1133">Transmembrane helix</keyword>
<dbReference type="SUPFAM" id="SSF81324">
    <property type="entry name" value="Voltage-gated potassium channels"/>
    <property type="match status" value="2"/>
</dbReference>
<dbReference type="STRING" id="6412.T1ERM7"/>
<dbReference type="OMA" id="NICCCRC"/>
<feature type="transmembrane region" description="Helical" evidence="9">
    <location>
        <begin position="150"/>
        <end position="171"/>
    </location>
</feature>
<dbReference type="EnsemblMetazoa" id="HelroT161572">
    <property type="protein sequence ID" value="HelroP161572"/>
    <property type="gene ID" value="HelroG161572"/>
</dbReference>
<dbReference type="GO" id="GO:0005886">
    <property type="term" value="C:plasma membrane"/>
    <property type="evidence" value="ECO:0000318"/>
    <property type="project" value="GO_Central"/>
</dbReference>
<feature type="transmembrane region" description="Helical" evidence="9">
    <location>
        <begin position="20"/>
        <end position="38"/>
    </location>
</feature>
<keyword evidence="13" id="KW-1185">Reference proteome</keyword>
<evidence type="ECO:0000313" key="12">
    <source>
        <dbReference type="EnsemblMetazoa" id="HelroP161572"/>
    </source>
</evidence>
<feature type="domain" description="Potassium channel" evidence="10">
    <location>
        <begin position="246"/>
        <end position="326"/>
    </location>
</feature>
<dbReference type="Pfam" id="PF07885">
    <property type="entry name" value="Ion_trans_2"/>
    <property type="match status" value="2"/>
</dbReference>
<dbReference type="GeneID" id="20199227"/>
<name>T1ERM7_HELRO</name>
<dbReference type="RefSeq" id="XP_009019725.1">
    <property type="nucleotide sequence ID" value="XM_009021477.1"/>
</dbReference>
<reference evidence="13" key="1">
    <citation type="submission" date="2012-12" db="EMBL/GenBank/DDBJ databases">
        <authorList>
            <person name="Hellsten U."/>
            <person name="Grimwood J."/>
            <person name="Chapman J.A."/>
            <person name="Shapiro H."/>
            <person name="Aerts A."/>
            <person name="Otillar R.P."/>
            <person name="Terry A.Y."/>
            <person name="Boore J.L."/>
            <person name="Simakov O."/>
            <person name="Marletaz F."/>
            <person name="Cho S.-J."/>
            <person name="Edsinger-Gonzales E."/>
            <person name="Havlak P."/>
            <person name="Kuo D.-H."/>
            <person name="Larsson T."/>
            <person name="Lv J."/>
            <person name="Arendt D."/>
            <person name="Savage R."/>
            <person name="Osoegawa K."/>
            <person name="de Jong P."/>
            <person name="Lindberg D.R."/>
            <person name="Seaver E.C."/>
            <person name="Weisblat D.A."/>
            <person name="Putnam N.H."/>
            <person name="Grigoriev I.V."/>
            <person name="Rokhsar D.S."/>
        </authorList>
    </citation>
    <scope>NUCLEOTIDE SEQUENCE</scope>
</reference>
<evidence type="ECO:0000256" key="7">
    <source>
        <dbReference type="ARBA" id="ARBA00023303"/>
    </source>
</evidence>
<dbReference type="InParanoid" id="T1ERM7"/>
<dbReference type="InterPro" id="IPR003280">
    <property type="entry name" value="2pore_dom_K_chnl"/>
</dbReference>
<dbReference type="KEGG" id="hro:HELRODRAFT_161572"/>
<dbReference type="PANTHER" id="PTHR11003">
    <property type="entry name" value="POTASSIUM CHANNEL, SUBFAMILY K"/>
    <property type="match status" value="1"/>
</dbReference>
<keyword evidence="7 8" id="KW-0407">Ion channel</keyword>
<reference evidence="12" key="3">
    <citation type="submission" date="2015-06" db="UniProtKB">
        <authorList>
            <consortium name="EnsemblMetazoa"/>
        </authorList>
    </citation>
    <scope>IDENTIFICATION</scope>
</reference>
<dbReference type="Gene3D" id="1.10.287.70">
    <property type="match status" value="1"/>
</dbReference>
<feature type="domain" description="Potassium channel" evidence="10">
    <location>
        <begin position="113"/>
        <end position="175"/>
    </location>
</feature>
<keyword evidence="5 8" id="KW-0406">Ion transport</keyword>
<feature type="transmembrane region" description="Helical" evidence="9">
    <location>
        <begin position="120"/>
        <end position="138"/>
    </location>
</feature>
<dbReference type="EMBL" id="KB096742">
    <property type="protein sequence ID" value="ESO02317.1"/>
    <property type="molecule type" value="Genomic_DNA"/>
</dbReference>
<keyword evidence="2 8" id="KW-0813">Transport</keyword>
<dbReference type="AlphaFoldDB" id="T1ERM7"/>
<organism evidence="12 13">
    <name type="scientific">Helobdella robusta</name>
    <name type="common">Californian leech</name>
    <dbReference type="NCBI Taxonomy" id="6412"/>
    <lineage>
        <taxon>Eukaryota</taxon>
        <taxon>Metazoa</taxon>
        <taxon>Spiralia</taxon>
        <taxon>Lophotrochozoa</taxon>
        <taxon>Annelida</taxon>
        <taxon>Clitellata</taxon>
        <taxon>Hirudinea</taxon>
        <taxon>Rhynchobdellida</taxon>
        <taxon>Glossiphoniidae</taxon>
        <taxon>Helobdella</taxon>
    </lineage>
</organism>
<keyword evidence="6 9" id="KW-0472">Membrane</keyword>
<feature type="transmembrane region" description="Helical" evidence="9">
    <location>
        <begin position="300"/>
        <end position="323"/>
    </location>
</feature>
<evidence type="ECO:0000259" key="10">
    <source>
        <dbReference type="Pfam" id="PF07885"/>
    </source>
</evidence>
<comment type="similarity">
    <text evidence="8">Belongs to the two pore domain potassium channel (TC 1.A.1.8) family.</text>
</comment>
<sequence length="353" mass="39781">MEHNVRSGTKAALKFICPRVGLVSMVSLYALGGGFLFSHLESENELSDCTENSESYLTFENETIQSIWNTMSNYKPSEEKDTIQNFQDMLFQLNKQIYETSFDGKNCSLLGKENGASSQWSLVNAVLFSTTVFTTVGYGNIAPKTKFGRLVCLAYALLGIPLMLLTLANFGEIMANIFRYAYLNVCCCSLVRWYKRSTLPTSYSNLNDAKKTAPKNEENFDEILIEDEDDEELDKISVPVVVTLFLIVTYVLFGAILFSVWMSDLDWMGAAYFSFITLSTIGFGDIVPSSDNMDDVYARFKLMGTALYMVLGMAVLSMAFNLLQEEVIDKIHKVENKVISLKDRNNLLEMKNK</sequence>
<comment type="subcellular location">
    <subcellularLocation>
        <location evidence="1">Membrane</location>
        <topology evidence="1">Multi-pass membrane protein</topology>
    </subcellularLocation>
</comment>
<evidence type="ECO:0000313" key="13">
    <source>
        <dbReference type="Proteomes" id="UP000015101"/>
    </source>
</evidence>
<evidence type="ECO:0000256" key="3">
    <source>
        <dbReference type="ARBA" id="ARBA00022692"/>
    </source>
</evidence>
<dbReference type="HOGENOM" id="CLU_022504_5_2_1"/>
<evidence type="ECO:0000256" key="4">
    <source>
        <dbReference type="ARBA" id="ARBA00022989"/>
    </source>
</evidence>
<dbReference type="PRINTS" id="PR01333">
    <property type="entry name" value="2POREKCHANEL"/>
</dbReference>
<proteinExistence type="inferred from homology"/>
<keyword evidence="3 8" id="KW-0812">Transmembrane</keyword>
<evidence type="ECO:0000256" key="2">
    <source>
        <dbReference type="ARBA" id="ARBA00022448"/>
    </source>
</evidence>
<dbReference type="PANTHER" id="PTHR11003:SF334">
    <property type="entry name" value="FI03418P"/>
    <property type="match status" value="1"/>
</dbReference>
<protein>
    <recommendedName>
        <fullName evidence="10">Potassium channel domain-containing protein</fullName>
    </recommendedName>
</protein>
<dbReference type="EMBL" id="AMQM01000843">
    <property type="status" value="NOT_ANNOTATED_CDS"/>
    <property type="molecule type" value="Genomic_DNA"/>
</dbReference>
<dbReference type="InterPro" id="IPR013099">
    <property type="entry name" value="K_chnl_dom"/>
</dbReference>
<feature type="transmembrane region" description="Helical" evidence="9">
    <location>
        <begin position="240"/>
        <end position="261"/>
    </location>
</feature>
<evidence type="ECO:0000313" key="11">
    <source>
        <dbReference type="EMBL" id="ESO02317.1"/>
    </source>
</evidence>
<evidence type="ECO:0000256" key="6">
    <source>
        <dbReference type="ARBA" id="ARBA00023136"/>
    </source>
</evidence>
<dbReference type="OrthoDB" id="297496at2759"/>
<evidence type="ECO:0000256" key="8">
    <source>
        <dbReference type="RuleBase" id="RU003857"/>
    </source>
</evidence>
<accession>T1ERM7</accession>
<dbReference type="Proteomes" id="UP000015101">
    <property type="component" value="Unassembled WGS sequence"/>
</dbReference>
<feature type="transmembrane region" description="Helical" evidence="9">
    <location>
        <begin position="267"/>
        <end position="288"/>
    </location>
</feature>
<evidence type="ECO:0000256" key="9">
    <source>
        <dbReference type="SAM" id="Phobius"/>
    </source>
</evidence>
<gene>
    <name evidence="12" type="primary">20199227</name>
    <name evidence="11" type="ORF">HELRODRAFT_161572</name>
</gene>
<dbReference type="GO" id="GO:0071805">
    <property type="term" value="P:potassium ion transmembrane transport"/>
    <property type="evidence" value="ECO:0000318"/>
    <property type="project" value="GO_Central"/>
</dbReference>
<reference evidence="11 13" key="2">
    <citation type="journal article" date="2013" name="Nature">
        <title>Insights into bilaterian evolution from three spiralian genomes.</title>
        <authorList>
            <person name="Simakov O."/>
            <person name="Marletaz F."/>
            <person name="Cho S.J."/>
            <person name="Edsinger-Gonzales E."/>
            <person name="Havlak P."/>
            <person name="Hellsten U."/>
            <person name="Kuo D.H."/>
            <person name="Larsson T."/>
            <person name="Lv J."/>
            <person name="Arendt D."/>
            <person name="Savage R."/>
            <person name="Osoegawa K."/>
            <person name="de Jong P."/>
            <person name="Grimwood J."/>
            <person name="Chapman J.A."/>
            <person name="Shapiro H."/>
            <person name="Aerts A."/>
            <person name="Otillar R.P."/>
            <person name="Terry A.Y."/>
            <person name="Boore J.L."/>
            <person name="Grigoriev I.V."/>
            <person name="Lindberg D.R."/>
            <person name="Seaver E.C."/>
            <person name="Weisblat D.A."/>
            <person name="Putnam N.H."/>
            <person name="Rokhsar D.S."/>
        </authorList>
    </citation>
    <scope>NUCLEOTIDE SEQUENCE</scope>
</reference>